<organism evidence="1 2">
    <name type="scientific">Roseomonas populi</name>
    <dbReference type="NCBI Taxonomy" id="3121582"/>
    <lineage>
        <taxon>Bacteria</taxon>
        <taxon>Pseudomonadati</taxon>
        <taxon>Pseudomonadota</taxon>
        <taxon>Alphaproteobacteria</taxon>
        <taxon>Acetobacterales</taxon>
        <taxon>Roseomonadaceae</taxon>
        <taxon>Roseomonas</taxon>
    </lineage>
</organism>
<accession>A0ABT1X7L3</accession>
<sequence length="1170" mass="125307">MRLVEAASLDDERLKEIVRESPTESAIVIVDAAAYRNPDLRPAHEEHLARSPDEEDVWAFHLRAAAVELLAVIKDDHKYVALLSGRPPPVRQDVLDNLLSVENAFVLSGELDSENVRARRAIAAELTRLVDAGETGKALQTVASLSADQDGNKPFFRIQIYHRAGLHGAVIQEIEALESLNDLSPVGRLRMAEAAIDAGAGPIARRLIAQGFPDLTDLEDLETALKLADRIDEKKLAAAVADRLSTFHPRSGGLLVHRVERRIEEGRYDEAAAHLKGRTGTETSLAVLTFLSENLPREGVPDYVAILDHLATKEVPWSAEAAADLVQDALRRALPSHALVVGLASKALGTKPRVRARLICDALAALLLRDETRGTGSEEHETLTAAVVEVVRFLAAHPDDGWIRTRLSGLLSSEHSGVFGLAVAAAAAVRLSAEPLELAPPEERTPLGVPEKVIDRFVAEAWSWLESVSPFVLGRLRLPEKILPPAPDDVMAFLRNLLRRLGTEIADETDVRALHQCLAVALALAPHTSQPNVDQDLIRIAGAALARAGRHQAARDLAEQALQSANGPVRSRIAWSIAADLYQRSGGNLDALLFSACAAAGDPRVESEQAILEANALVRILRDLGLYGEARRVHQVAGQRLEAAGLMEVNRHRHEVMKVTLDAQAVLRHSEAPTDLLSDLLRRLTELGREAIDQGDDLAPIAITLANVLAEASSASISVPEETSAVNAELGSRLVGPAATLWRGIAAPNPGTTDLLDLLRGTEGTRYSDDAPHDARQVAVVARRVLGTCVEQRDTASAAFCIELVADRGVAMPGWETRARPAPSLTSVPEAIQIAESISTGGTAVMLAAMDSFGKLVAVQVRDGQAHPPREVGGETFSTEALEGWAKDYPRRYGLDDSTPNLFYVSTEGLGLPPLAPGPVTLVTDVALQQVPPNVFREGEHLAGEVRPMAAAPSLSWLRAARGWRPGDEARRVAWIPLGDDPGGTLAFVADRLEAEFEERGIELDIAAELPHGMSDAGLAIVVAHGGVGTEERFFRRVSDEGSLRVAAGDLADALRNVGIVILFVCHGGRVDRAPGVNTVVGLAKKLLDRGCSCVIASPWPLNADVPHRWLPAFLNAMERGESAIVANFEANAAVRATFGGDLSRGLAMNLYGDPLRTLPGYGPAPAASA</sequence>
<dbReference type="RefSeq" id="WP_257716801.1">
    <property type="nucleotide sequence ID" value="NZ_JANJOU010000010.1"/>
</dbReference>
<name>A0ABT1X7L3_9PROT</name>
<comment type="caution">
    <text evidence="1">The sequence shown here is derived from an EMBL/GenBank/DDBJ whole genome shotgun (WGS) entry which is preliminary data.</text>
</comment>
<reference evidence="1 2" key="1">
    <citation type="submission" date="2022-06" db="EMBL/GenBank/DDBJ databases">
        <title>Roseomonas CN29.</title>
        <authorList>
            <person name="Cheng Y."/>
            <person name="He X."/>
        </authorList>
    </citation>
    <scope>NUCLEOTIDE SEQUENCE [LARGE SCALE GENOMIC DNA]</scope>
    <source>
        <strain evidence="1 2">CN29</strain>
    </source>
</reference>
<keyword evidence="2" id="KW-1185">Reference proteome</keyword>
<dbReference type="Proteomes" id="UP001524642">
    <property type="component" value="Unassembled WGS sequence"/>
</dbReference>
<protein>
    <submittedName>
        <fullName evidence="1">CHAT domain-containing protein</fullName>
    </submittedName>
</protein>
<proteinExistence type="predicted"/>
<evidence type="ECO:0000313" key="1">
    <source>
        <dbReference type="EMBL" id="MCR0983132.1"/>
    </source>
</evidence>
<gene>
    <name evidence="1" type="ORF">NRP21_13830</name>
</gene>
<evidence type="ECO:0000313" key="2">
    <source>
        <dbReference type="Proteomes" id="UP001524642"/>
    </source>
</evidence>
<dbReference type="EMBL" id="JANJOU010000010">
    <property type="protein sequence ID" value="MCR0983132.1"/>
    <property type="molecule type" value="Genomic_DNA"/>
</dbReference>